<dbReference type="Proteomes" id="UP000027265">
    <property type="component" value="Unassembled WGS sequence"/>
</dbReference>
<evidence type="ECO:0000256" key="9">
    <source>
        <dbReference type="ARBA" id="ARBA00018819"/>
    </source>
</evidence>
<evidence type="ECO:0000259" key="20">
    <source>
        <dbReference type="Pfam" id="PF00697"/>
    </source>
</evidence>
<dbReference type="HOGENOM" id="CLU_007713_2_2_1"/>
<evidence type="ECO:0000256" key="10">
    <source>
        <dbReference type="ARBA" id="ARBA00022605"/>
    </source>
</evidence>
<dbReference type="PROSITE" id="PS00614">
    <property type="entry name" value="IGPS"/>
    <property type="match status" value="1"/>
</dbReference>
<dbReference type="InterPro" id="IPR001240">
    <property type="entry name" value="PRAI_dom"/>
</dbReference>
<evidence type="ECO:0000259" key="19">
    <source>
        <dbReference type="Pfam" id="PF00218"/>
    </source>
</evidence>
<dbReference type="GO" id="GO:0004049">
    <property type="term" value="F:anthranilate synthase activity"/>
    <property type="evidence" value="ECO:0007669"/>
    <property type="project" value="UniProtKB-EC"/>
</dbReference>
<keyword evidence="17" id="KW-0511">Multifunctional enzyme</keyword>
<dbReference type="EMBL" id="KL197733">
    <property type="protein sequence ID" value="KDQ53638.1"/>
    <property type="molecule type" value="Genomic_DNA"/>
</dbReference>
<dbReference type="EC" id="4.1.3.27" evidence="6"/>
<keyword evidence="14" id="KW-0057">Aromatic amino acid biosynthesis</keyword>
<keyword evidence="11" id="KW-0210">Decarboxylase</keyword>
<evidence type="ECO:0000256" key="12">
    <source>
        <dbReference type="ARBA" id="ARBA00022822"/>
    </source>
</evidence>
<evidence type="ECO:0000256" key="5">
    <source>
        <dbReference type="ARBA" id="ARBA00004873"/>
    </source>
</evidence>
<evidence type="ECO:0000256" key="7">
    <source>
        <dbReference type="ARBA" id="ARBA00012362"/>
    </source>
</evidence>
<dbReference type="Pfam" id="PF00697">
    <property type="entry name" value="PRAI"/>
    <property type="match status" value="1"/>
</dbReference>
<evidence type="ECO:0000256" key="4">
    <source>
        <dbReference type="ARBA" id="ARBA00004696"/>
    </source>
</evidence>
<comment type="pathway">
    <text evidence="5">Amino-acid biosynthesis; L-tryptophan biosynthesis; L-tryptophan from chorismate: step 1/5.</text>
</comment>
<comment type="pathway">
    <text evidence="3">Amino-acid biosynthesis; L-tryptophan biosynthesis; L-tryptophan from chorismate: step 3/5.</text>
</comment>
<evidence type="ECO:0000256" key="18">
    <source>
        <dbReference type="ARBA" id="ARBA00047683"/>
    </source>
</evidence>
<dbReference type="PANTHER" id="PTHR22854:SF2">
    <property type="entry name" value="INDOLE-3-GLYCEROL-PHOSPHATE SYNTHASE"/>
    <property type="match status" value="1"/>
</dbReference>
<dbReference type="InterPro" id="IPR011060">
    <property type="entry name" value="RibuloseP-bd_barrel"/>
</dbReference>
<comment type="catalytic activity">
    <reaction evidence="1">
        <text>N-(5-phospho-beta-D-ribosyl)anthranilate = 1-(2-carboxyphenylamino)-1-deoxy-D-ribulose 5-phosphate</text>
        <dbReference type="Rhea" id="RHEA:21540"/>
        <dbReference type="ChEBI" id="CHEBI:18277"/>
        <dbReference type="ChEBI" id="CHEBI:58613"/>
        <dbReference type="EC" id="5.3.1.24"/>
    </reaction>
</comment>
<comment type="pathway">
    <text evidence="4">Amino-acid biosynthesis; L-tryptophan biosynthesis; L-tryptophan from chorismate: step 4/5.</text>
</comment>
<proteinExistence type="predicted"/>
<keyword evidence="10" id="KW-0028">Amino-acid biosynthesis</keyword>
<evidence type="ECO:0000256" key="11">
    <source>
        <dbReference type="ARBA" id="ARBA00022793"/>
    </source>
</evidence>
<evidence type="ECO:0000256" key="13">
    <source>
        <dbReference type="ARBA" id="ARBA00022962"/>
    </source>
</evidence>
<dbReference type="AlphaFoldDB" id="A0A067PFE5"/>
<feature type="domain" description="N-(5'phosphoribosyl) anthranilate isomerase (PRAI)" evidence="20">
    <location>
        <begin position="371"/>
        <end position="534"/>
    </location>
</feature>
<evidence type="ECO:0000256" key="3">
    <source>
        <dbReference type="ARBA" id="ARBA00004664"/>
    </source>
</evidence>
<dbReference type="GO" id="GO:0000162">
    <property type="term" value="P:L-tryptophan biosynthetic process"/>
    <property type="evidence" value="ECO:0007669"/>
    <property type="project" value="UniProtKB-UniPathway"/>
</dbReference>
<evidence type="ECO:0000313" key="22">
    <source>
        <dbReference type="Proteomes" id="UP000027265"/>
    </source>
</evidence>
<dbReference type="CDD" id="cd00331">
    <property type="entry name" value="IGPS"/>
    <property type="match status" value="1"/>
</dbReference>
<evidence type="ECO:0000256" key="2">
    <source>
        <dbReference type="ARBA" id="ARBA00001633"/>
    </source>
</evidence>
<dbReference type="InterPro" id="IPR013785">
    <property type="entry name" value="Aldolase_TIM"/>
</dbReference>
<reference evidence="22" key="1">
    <citation type="journal article" date="2014" name="Proc. Natl. Acad. Sci. U.S.A.">
        <title>Extensive sampling of basidiomycete genomes demonstrates inadequacy of the white-rot/brown-rot paradigm for wood decay fungi.</title>
        <authorList>
            <person name="Riley R."/>
            <person name="Salamov A.A."/>
            <person name="Brown D.W."/>
            <person name="Nagy L.G."/>
            <person name="Floudas D."/>
            <person name="Held B.W."/>
            <person name="Levasseur A."/>
            <person name="Lombard V."/>
            <person name="Morin E."/>
            <person name="Otillar R."/>
            <person name="Lindquist E.A."/>
            <person name="Sun H."/>
            <person name="LaButti K.M."/>
            <person name="Schmutz J."/>
            <person name="Jabbour D."/>
            <person name="Luo H."/>
            <person name="Baker S.E."/>
            <person name="Pisabarro A.G."/>
            <person name="Walton J.D."/>
            <person name="Blanchette R.A."/>
            <person name="Henrissat B."/>
            <person name="Martin F."/>
            <person name="Cullen D."/>
            <person name="Hibbett D.S."/>
            <person name="Grigoriev I.V."/>
        </authorList>
    </citation>
    <scope>NUCLEOTIDE SEQUENCE [LARGE SCALE GENOMIC DNA]</scope>
    <source>
        <strain evidence="22">MUCL 33604</strain>
    </source>
</reference>
<keyword evidence="22" id="KW-1185">Reference proteome</keyword>
<evidence type="ECO:0000256" key="14">
    <source>
        <dbReference type="ARBA" id="ARBA00023141"/>
    </source>
</evidence>
<organism evidence="21 22">
    <name type="scientific">Jaapia argillacea MUCL 33604</name>
    <dbReference type="NCBI Taxonomy" id="933084"/>
    <lineage>
        <taxon>Eukaryota</taxon>
        <taxon>Fungi</taxon>
        <taxon>Dikarya</taxon>
        <taxon>Basidiomycota</taxon>
        <taxon>Agaricomycotina</taxon>
        <taxon>Agaricomycetes</taxon>
        <taxon>Agaricomycetidae</taxon>
        <taxon>Jaapiales</taxon>
        <taxon>Jaapiaceae</taxon>
        <taxon>Jaapia</taxon>
    </lineage>
</organism>
<sequence length="544" mass="57721">MATPTAASAPTAGKGLPTILEKIQAQRLVDIAQSKRTPGTTPTDLTTLLSLNLAPPLIPVLSRMRSSITPGKTPALMAEIKRASPSKGDIALDANAASQALTYALGGASVISVLTEPTWFKGSLLDMRLARQAIDGLPNRPAILRKEFILDEYQIQEARLHGADTILLIVAMLSPARLSALYHFSLSLGMEPLVEVNNATEMSLALSLPAKLIGVNNRNLHDFNVDMGTTTRLADMVKGKDVTLCALSGIMGRGDVEKYLEEGVGAVLVGESLMRAKDTTAFIRELLGLEQGLGRTGLGLCRVKVDGVVTPEQAVKVAEAGAELVGVHLSFGKKNRVSVKQASAISLALRKVRSRFSDTSRPPSATTVSLGNESWFQAQARRLSASLTICSPLLVGIFDGDTTLEEIIRTVHLAQLDIVQLPPSAPLHYSSHIPVYTIRTLQGTSNTLSLSLAQTPGYHHLVLLECEAENSDAAKSVSELDVPLILSIVGETLTADKVQEVVEVVRPWAVCASGNVEIDGGSVDGELVGSFVQAVKAAGEGSPW</sequence>
<accession>A0A067PFE5</accession>
<keyword evidence="12" id="KW-0822">Tryptophan biosynthesis</keyword>
<dbReference type="OrthoDB" id="524799at2759"/>
<dbReference type="STRING" id="933084.A0A067PFE5"/>
<keyword evidence="13" id="KW-0315">Glutamine amidotransferase</keyword>
<evidence type="ECO:0000313" key="21">
    <source>
        <dbReference type="EMBL" id="KDQ53638.1"/>
    </source>
</evidence>
<evidence type="ECO:0000256" key="17">
    <source>
        <dbReference type="ARBA" id="ARBA00023268"/>
    </source>
</evidence>
<protein>
    <recommendedName>
        <fullName evidence="9">Multifunctional tryptophan biosynthesis protein</fullName>
        <ecNumber evidence="7">4.1.1.48</ecNumber>
        <ecNumber evidence="6">4.1.3.27</ecNumber>
        <ecNumber evidence="8">5.3.1.24</ecNumber>
    </recommendedName>
</protein>
<dbReference type="InterPro" id="IPR045186">
    <property type="entry name" value="Indole-3-glycerol_P_synth"/>
</dbReference>
<feature type="domain" description="Indole-3-glycerol phosphate synthase" evidence="19">
    <location>
        <begin position="20"/>
        <end position="286"/>
    </location>
</feature>
<comment type="catalytic activity">
    <reaction evidence="18">
        <text>chorismate + L-glutamine = anthranilate + pyruvate + L-glutamate + H(+)</text>
        <dbReference type="Rhea" id="RHEA:21732"/>
        <dbReference type="ChEBI" id="CHEBI:15361"/>
        <dbReference type="ChEBI" id="CHEBI:15378"/>
        <dbReference type="ChEBI" id="CHEBI:16567"/>
        <dbReference type="ChEBI" id="CHEBI:29748"/>
        <dbReference type="ChEBI" id="CHEBI:29985"/>
        <dbReference type="ChEBI" id="CHEBI:58359"/>
        <dbReference type="EC" id="4.1.3.27"/>
    </reaction>
</comment>
<dbReference type="InterPro" id="IPR001468">
    <property type="entry name" value="Indole-3-GlycerolPSynthase_CS"/>
</dbReference>
<dbReference type="PANTHER" id="PTHR22854">
    <property type="entry name" value="TRYPTOPHAN BIOSYNTHESIS PROTEIN"/>
    <property type="match status" value="1"/>
</dbReference>
<dbReference type="EC" id="4.1.1.48" evidence="7"/>
<evidence type="ECO:0000256" key="6">
    <source>
        <dbReference type="ARBA" id="ARBA00012266"/>
    </source>
</evidence>
<dbReference type="SUPFAM" id="SSF51366">
    <property type="entry name" value="Ribulose-phoshate binding barrel"/>
    <property type="match status" value="2"/>
</dbReference>
<gene>
    <name evidence="21" type="ORF">JAAARDRAFT_161763</name>
</gene>
<dbReference type="EC" id="5.3.1.24" evidence="8"/>
<dbReference type="Pfam" id="PF00218">
    <property type="entry name" value="IGPS"/>
    <property type="match status" value="1"/>
</dbReference>
<dbReference type="GO" id="GO:0004425">
    <property type="term" value="F:indole-3-glycerol-phosphate synthase activity"/>
    <property type="evidence" value="ECO:0007669"/>
    <property type="project" value="UniProtKB-EC"/>
</dbReference>
<dbReference type="InterPro" id="IPR013798">
    <property type="entry name" value="Indole-3-glycerol_P_synth_dom"/>
</dbReference>
<comment type="catalytic activity">
    <reaction evidence="2">
        <text>1-(2-carboxyphenylamino)-1-deoxy-D-ribulose 5-phosphate + H(+) = (1S,2R)-1-C-(indol-3-yl)glycerol 3-phosphate + CO2 + H2O</text>
        <dbReference type="Rhea" id="RHEA:23476"/>
        <dbReference type="ChEBI" id="CHEBI:15377"/>
        <dbReference type="ChEBI" id="CHEBI:15378"/>
        <dbReference type="ChEBI" id="CHEBI:16526"/>
        <dbReference type="ChEBI" id="CHEBI:58613"/>
        <dbReference type="ChEBI" id="CHEBI:58866"/>
        <dbReference type="EC" id="4.1.1.48"/>
    </reaction>
</comment>
<evidence type="ECO:0000256" key="1">
    <source>
        <dbReference type="ARBA" id="ARBA00001164"/>
    </source>
</evidence>
<evidence type="ECO:0000256" key="16">
    <source>
        <dbReference type="ARBA" id="ARBA00023239"/>
    </source>
</evidence>
<name>A0A067PFE5_9AGAM</name>
<evidence type="ECO:0000256" key="8">
    <source>
        <dbReference type="ARBA" id="ARBA00012572"/>
    </source>
</evidence>
<dbReference type="GO" id="GO:0004640">
    <property type="term" value="F:phosphoribosylanthranilate isomerase activity"/>
    <property type="evidence" value="ECO:0007669"/>
    <property type="project" value="UniProtKB-EC"/>
</dbReference>
<dbReference type="InParanoid" id="A0A067PFE5"/>
<keyword evidence="15" id="KW-0413">Isomerase</keyword>
<dbReference type="UniPathway" id="UPA00035">
    <property type="reaction ID" value="UER00042"/>
</dbReference>
<keyword evidence="16" id="KW-0456">Lyase</keyword>
<dbReference type="Gene3D" id="3.20.20.70">
    <property type="entry name" value="Aldolase class I"/>
    <property type="match status" value="2"/>
</dbReference>
<dbReference type="FunFam" id="3.20.20.70:FF:000136">
    <property type="entry name" value="Multifunctional tryptophan biosynthesis protein"/>
    <property type="match status" value="1"/>
</dbReference>
<evidence type="ECO:0000256" key="15">
    <source>
        <dbReference type="ARBA" id="ARBA00023235"/>
    </source>
</evidence>